<dbReference type="PANTHER" id="PTHR44936">
    <property type="entry name" value="SENSOR PROTEIN CREC"/>
    <property type="match status" value="1"/>
</dbReference>
<proteinExistence type="predicted"/>
<dbReference type="SUPFAM" id="SSF55781">
    <property type="entry name" value="GAF domain-like"/>
    <property type="match status" value="1"/>
</dbReference>
<evidence type="ECO:0000256" key="2">
    <source>
        <dbReference type="ARBA" id="ARBA00012438"/>
    </source>
</evidence>
<evidence type="ECO:0000313" key="9">
    <source>
        <dbReference type="Proteomes" id="UP001154061"/>
    </source>
</evidence>
<name>A0A9Q4L9M6_9EURY</name>
<keyword evidence="6" id="KW-0067">ATP-binding</keyword>
<dbReference type="InterPro" id="IPR029016">
    <property type="entry name" value="GAF-like_dom_sf"/>
</dbReference>
<dbReference type="SUPFAM" id="SSF55874">
    <property type="entry name" value="ATPase domain of HSP90 chaperone/DNA topoisomerase II/histidine kinase"/>
    <property type="match status" value="1"/>
</dbReference>
<dbReference type="PROSITE" id="PS50109">
    <property type="entry name" value="HIS_KIN"/>
    <property type="match status" value="1"/>
</dbReference>
<dbReference type="PRINTS" id="PR00344">
    <property type="entry name" value="BCTRLSENSOR"/>
</dbReference>
<dbReference type="Pfam" id="PF02518">
    <property type="entry name" value="HATPase_c"/>
    <property type="match status" value="1"/>
</dbReference>
<dbReference type="InterPro" id="IPR036890">
    <property type="entry name" value="HATPase_C_sf"/>
</dbReference>
<dbReference type="Gene3D" id="3.30.565.10">
    <property type="entry name" value="Histidine kinase-like ATPase, C-terminal domain"/>
    <property type="match status" value="1"/>
</dbReference>
<comment type="caution">
    <text evidence="8">The sequence shown here is derived from an EMBL/GenBank/DDBJ whole genome shotgun (WGS) entry which is preliminary data.</text>
</comment>
<keyword evidence="9" id="KW-1185">Reference proteome</keyword>
<dbReference type="EMBL" id="JAMQOT010000010">
    <property type="protein sequence ID" value="MDF9747881.1"/>
    <property type="molecule type" value="Genomic_DNA"/>
</dbReference>
<keyword evidence="5 8" id="KW-0418">Kinase</keyword>
<dbReference type="InterPro" id="IPR003018">
    <property type="entry name" value="GAF"/>
</dbReference>
<dbReference type="RefSeq" id="WP_277524307.1">
    <property type="nucleotide sequence ID" value="NZ_JAMQOT010000010.1"/>
</dbReference>
<dbReference type="Gene3D" id="3.30.450.40">
    <property type="match status" value="1"/>
</dbReference>
<keyword evidence="3" id="KW-0808">Transferase</keyword>
<evidence type="ECO:0000259" key="7">
    <source>
        <dbReference type="PROSITE" id="PS50109"/>
    </source>
</evidence>
<evidence type="ECO:0000256" key="1">
    <source>
        <dbReference type="ARBA" id="ARBA00000085"/>
    </source>
</evidence>
<protein>
    <recommendedName>
        <fullName evidence="2">histidine kinase</fullName>
        <ecNumber evidence="2">2.7.13.3</ecNumber>
    </recommendedName>
</protein>
<dbReference type="EC" id="2.7.13.3" evidence="2"/>
<dbReference type="GO" id="GO:0005524">
    <property type="term" value="F:ATP binding"/>
    <property type="evidence" value="ECO:0007669"/>
    <property type="project" value="UniProtKB-KW"/>
</dbReference>
<evidence type="ECO:0000256" key="5">
    <source>
        <dbReference type="ARBA" id="ARBA00022777"/>
    </source>
</evidence>
<evidence type="ECO:0000313" key="8">
    <source>
        <dbReference type="EMBL" id="MDF9747881.1"/>
    </source>
</evidence>
<keyword evidence="4" id="KW-0547">Nucleotide-binding</keyword>
<dbReference type="GO" id="GO:0004673">
    <property type="term" value="F:protein histidine kinase activity"/>
    <property type="evidence" value="ECO:0007669"/>
    <property type="project" value="UniProtKB-EC"/>
</dbReference>
<dbReference type="PANTHER" id="PTHR44936:SF10">
    <property type="entry name" value="SENSOR PROTEIN RSTB"/>
    <property type="match status" value="1"/>
</dbReference>
<dbReference type="AlphaFoldDB" id="A0A9Q4L9M6"/>
<evidence type="ECO:0000256" key="3">
    <source>
        <dbReference type="ARBA" id="ARBA00022679"/>
    </source>
</evidence>
<dbReference type="InterPro" id="IPR004358">
    <property type="entry name" value="Sig_transdc_His_kin-like_C"/>
</dbReference>
<dbReference type="InterPro" id="IPR050980">
    <property type="entry name" value="2C_sensor_his_kinase"/>
</dbReference>
<comment type="catalytic activity">
    <reaction evidence="1">
        <text>ATP + protein L-histidine = ADP + protein N-phospho-L-histidine.</text>
        <dbReference type="EC" id="2.7.13.3"/>
    </reaction>
</comment>
<reference evidence="8" key="1">
    <citation type="submission" date="2022-06" db="EMBL/GenBank/DDBJ databases">
        <title>Natrinema sp. a new haloarchaeum isolate from saline soil.</title>
        <authorList>
            <person name="Strakova D."/>
            <person name="Galisteo C."/>
            <person name="Sanchez-Porro C."/>
            <person name="Ventosa A."/>
        </authorList>
    </citation>
    <scope>NUCLEOTIDE SEQUENCE</scope>
    <source>
        <strain evidence="8">S1CR25-10</strain>
    </source>
</reference>
<evidence type="ECO:0000256" key="6">
    <source>
        <dbReference type="ARBA" id="ARBA00022840"/>
    </source>
</evidence>
<organism evidence="8 9">
    <name type="scientific">Natrinema salsiterrestre</name>
    <dbReference type="NCBI Taxonomy" id="2950540"/>
    <lineage>
        <taxon>Archaea</taxon>
        <taxon>Methanobacteriati</taxon>
        <taxon>Methanobacteriota</taxon>
        <taxon>Stenosarchaea group</taxon>
        <taxon>Halobacteria</taxon>
        <taxon>Halobacteriales</taxon>
        <taxon>Natrialbaceae</taxon>
        <taxon>Natrinema</taxon>
    </lineage>
</organism>
<dbReference type="Pfam" id="PF01590">
    <property type="entry name" value="GAF"/>
    <property type="match status" value="1"/>
</dbReference>
<evidence type="ECO:0000256" key="4">
    <source>
        <dbReference type="ARBA" id="ARBA00022741"/>
    </source>
</evidence>
<sequence length="392" mass="43451">MTESELAAQEVRQELYSSIRRDASFEEKANDALTLGKRYLGVDNGHLTRTDQETNYWEVIASTDPADGQFPPGLELDLGTTYCRQTITAHSQIALHDAPKQGWADDPAFETHGLHCYHGTRLVVDGEPYGTVCFVAEDPRNEPFSDGEILFTELITRLLERELEREQHETKLTRQANLATVLNRVLRHNLRNDMSIIRGHTQLMAEKLEDDPSGDIALNQIDNLLKLSQKARDLNRIVTADYDRESTDIVALVKNVGETVTQENSSASVSINYNEEVTVDVSPSFAQAVEELIENAVKHSSETPTVTVTIESVRNAVEIQISDDGPGLADHEADVLKTGTETPLDHGSGLGLWISRWIVTNHNGSVEATDTEGGTTMTISVPRKSTTEFGRR</sequence>
<gene>
    <name evidence="8" type="ORF">NDI89_20090</name>
</gene>
<feature type="domain" description="Histidine kinase" evidence="7">
    <location>
        <begin position="185"/>
        <end position="385"/>
    </location>
</feature>
<accession>A0A9Q4L9M6</accession>
<dbReference type="InterPro" id="IPR005467">
    <property type="entry name" value="His_kinase_dom"/>
</dbReference>
<dbReference type="SMART" id="SM00387">
    <property type="entry name" value="HATPase_c"/>
    <property type="match status" value="1"/>
</dbReference>
<dbReference type="Proteomes" id="UP001154061">
    <property type="component" value="Unassembled WGS sequence"/>
</dbReference>
<dbReference type="InterPro" id="IPR003594">
    <property type="entry name" value="HATPase_dom"/>
</dbReference>